<evidence type="ECO:0000313" key="2">
    <source>
        <dbReference type="EMBL" id="OSI16505.1"/>
    </source>
</evidence>
<name>A0A1X3D9Q1_9NEIS</name>
<organism evidence="2 3">
    <name type="scientific">Neisseria dentiae</name>
    <dbReference type="NCBI Taxonomy" id="194197"/>
    <lineage>
        <taxon>Bacteria</taxon>
        <taxon>Pseudomonadati</taxon>
        <taxon>Pseudomonadota</taxon>
        <taxon>Betaproteobacteria</taxon>
        <taxon>Neisseriales</taxon>
        <taxon>Neisseriaceae</taxon>
        <taxon>Neisseria</taxon>
    </lineage>
</organism>
<feature type="region of interest" description="Disordered" evidence="1">
    <location>
        <begin position="31"/>
        <end position="57"/>
    </location>
</feature>
<gene>
    <name evidence="2" type="ORF">BWD09_06995</name>
</gene>
<accession>A0A1X3D9Q1</accession>
<proteinExistence type="predicted"/>
<protein>
    <submittedName>
        <fullName evidence="2">Uncharacterized protein</fullName>
    </submittedName>
</protein>
<evidence type="ECO:0000313" key="3">
    <source>
        <dbReference type="Proteomes" id="UP000193118"/>
    </source>
</evidence>
<sequence>MTRIMSNSSSAAKTLDPLDHYGYTAERNAAQLAQEEAERQRQLNEAAAAEEARKAAEEQRRINAVNSVNSLYDSSGRQQGYDSVRDSSLKFAMDEIARNKADAERMARFGLARSGLYGGSADLSTSNDIADSYSRSIIQANQLADNKVASLRSQDEAMRADLISRINAGLDADSALSTANQSMMNYRNEALTAPQSALLNNLFSGIGNAFSSYQYGKAAANPYGALAETSPVNSVGLASSYKGRITS</sequence>
<dbReference type="EMBL" id="MTBO01000015">
    <property type="protein sequence ID" value="OSI16505.1"/>
    <property type="molecule type" value="Genomic_DNA"/>
</dbReference>
<evidence type="ECO:0000256" key="1">
    <source>
        <dbReference type="SAM" id="MobiDB-lite"/>
    </source>
</evidence>
<reference evidence="3" key="1">
    <citation type="submission" date="2017-01" db="EMBL/GenBank/DDBJ databases">
        <authorList>
            <person name="Wolfgang W.J."/>
            <person name="Cole J."/>
            <person name="Wroblewski D."/>
            <person name="Mcginnis J."/>
            <person name="Musser K.A."/>
        </authorList>
    </citation>
    <scope>NUCLEOTIDE SEQUENCE [LARGE SCALE GENOMIC DNA]</scope>
    <source>
        <strain evidence="3">DSM 19151</strain>
    </source>
</reference>
<comment type="caution">
    <text evidence="2">The sequence shown here is derived from an EMBL/GenBank/DDBJ whole genome shotgun (WGS) entry which is preliminary data.</text>
</comment>
<dbReference type="Proteomes" id="UP000193118">
    <property type="component" value="Unassembled WGS sequence"/>
</dbReference>
<dbReference type="STRING" id="194197.BWD09_06995"/>
<dbReference type="AlphaFoldDB" id="A0A1X3D9Q1"/>
<keyword evidence="3" id="KW-1185">Reference proteome</keyword>